<dbReference type="EMBL" id="CM026430">
    <property type="protein sequence ID" value="KAG0561864.1"/>
    <property type="molecule type" value="Genomic_DNA"/>
</dbReference>
<feature type="domain" description="Peptidase M16 N-terminal" evidence="10">
    <location>
        <begin position="149"/>
        <end position="259"/>
    </location>
</feature>
<comment type="caution">
    <text evidence="12">The sequence shown here is derived from an EMBL/GenBank/DDBJ whole genome shotgun (WGS) entry which is preliminary data.</text>
</comment>
<dbReference type="Proteomes" id="UP000822688">
    <property type="component" value="Chromosome 9"/>
</dbReference>
<dbReference type="AlphaFoldDB" id="A0A8T0GUQ2"/>
<dbReference type="OrthoDB" id="952271at2759"/>
<feature type="region of interest" description="Disordered" evidence="9">
    <location>
        <begin position="124"/>
        <end position="146"/>
    </location>
</feature>
<dbReference type="Gene3D" id="3.30.830.10">
    <property type="entry name" value="Metalloenzyme, LuxS/M16 peptidase-like"/>
    <property type="match status" value="2"/>
</dbReference>
<evidence type="ECO:0000256" key="6">
    <source>
        <dbReference type="ARBA" id="ARBA00022833"/>
    </source>
</evidence>
<dbReference type="PANTHER" id="PTHR43690:SF18">
    <property type="entry name" value="INSULIN-DEGRADING ENZYME-RELATED"/>
    <property type="match status" value="1"/>
</dbReference>
<keyword evidence="7" id="KW-0482">Metalloprotease</keyword>
<evidence type="ECO:0000256" key="5">
    <source>
        <dbReference type="ARBA" id="ARBA00022801"/>
    </source>
</evidence>
<keyword evidence="6" id="KW-0862">Zinc</keyword>
<dbReference type="InterPro" id="IPR050626">
    <property type="entry name" value="Peptidase_M16"/>
</dbReference>
<dbReference type="Pfam" id="PF00675">
    <property type="entry name" value="Peptidase_M16"/>
    <property type="match status" value="1"/>
</dbReference>
<sequence>MEFEEGPPIVKAASNKRSYKLIKLRNGLAALLIHDPEVDNGNNPDEEENNGDDAEDMDIEYDVEEDPDFPICWPHLHYNCAGLSGEDFLSDMKLRLGFHPDEEGGPNRASIFIRLKQDRLMNRFKQKERPKKLKQDKQEEEPTQELSYKNAAAAMCVGVGSMADPPEAPGLAHFLEHMLFMGSTKFPDENEYDKFLSQHGGNSNAYTDQEFTCYHFEVRNRFLRDSLERFSQFFISPLVKVEAMDREVQAIESEFVQAAGNDMNRLSQVQCHTALPSHPFHRFAWGNRKSLQTEPVSNHVDMRAKLLQLYHENYRAGRMKLVVLGGESLEILQKWVVELFSEVKEGGHGRLSIHCEGRIWEPNLLYHVAAGNEQSLVSINFPLPCLENAYLTKPHDYCGHIIGHEGQGSLLTLLKSKGWGKSIIAGCGDNGLETNSIVFLFTVTIILTTHGAEH</sequence>
<dbReference type="GO" id="GO:0046872">
    <property type="term" value="F:metal ion binding"/>
    <property type="evidence" value="ECO:0007669"/>
    <property type="project" value="UniProtKB-KW"/>
</dbReference>
<keyword evidence="4" id="KW-0479">Metal-binding</keyword>
<feature type="compositionally biased region" description="Basic and acidic residues" evidence="9">
    <location>
        <begin position="124"/>
        <end position="137"/>
    </location>
</feature>
<protein>
    <submittedName>
        <fullName evidence="12">Uncharacterized protein</fullName>
    </submittedName>
</protein>
<dbReference type="InterPro" id="IPR011249">
    <property type="entry name" value="Metalloenz_LuxS/M16"/>
</dbReference>
<evidence type="ECO:0000313" key="13">
    <source>
        <dbReference type="Proteomes" id="UP000822688"/>
    </source>
</evidence>
<organism evidence="12 13">
    <name type="scientific">Ceratodon purpureus</name>
    <name type="common">Fire moss</name>
    <name type="synonym">Dicranum purpureum</name>
    <dbReference type="NCBI Taxonomy" id="3225"/>
    <lineage>
        <taxon>Eukaryota</taxon>
        <taxon>Viridiplantae</taxon>
        <taxon>Streptophyta</taxon>
        <taxon>Embryophyta</taxon>
        <taxon>Bryophyta</taxon>
        <taxon>Bryophytina</taxon>
        <taxon>Bryopsida</taxon>
        <taxon>Dicranidae</taxon>
        <taxon>Pseudoditrichales</taxon>
        <taxon>Ditrichaceae</taxon>
        <taxon>Ceratodon</taxon>
    </lineage>
</organism>
<dbReference type="InterPro" id="IPR011765">
    <property type="entry name" value="Pept_M16_N"/>
</dbReference>
<comment type="similarity">
    <text evidence="2 8">Belongs to the peptidase M16 family.</text>
</comment>
<dbReference type="PROSITE" id="PS00143">
    <property type="entry name" value="INSULINASE"/>
    <property type="match status" value="1"/>
</dbReference>
<evidence type="ECO:0000256" key="7">
    <source>
        <dbReference type="ARBA" id="ARBA00023049"/>
    </source>
</evidence>
<evidence type="ECO:0000256" key="2">
    <source>
        <dbReference type="ARBA" id="ARBA00007261"/>
    </source>
</evidence>
<name>A0A8T0GUQ2_CERPU</name>
<feature type="domain" description="Peptidase M16 C-terminal" evidence="11">
    <location>
        <begin position="303"/>
        <end position="442"/>
    </location>
</feature>
<gene>
    <name evidence="12" type="ORF">KC19_9G098800</name>
</gene>
<evidence type="ECO:0000256" key="4">
    <source>
        <dbReference type="ARBA" id="ARBA00022723"/>
    </source>
</evidence>
<dbReference type="GO" id="GO:0005829">
    <property type="term" value="C:cytosol"/>
    <property type="evidence" value="ECO:0007669"/>
    <property type="project" value="TreeGrafter"/>
</dbReference>
<dbReference type="GO" id="GO:0004222">
    <property type="term" value="F:metalloendopeptidase activity"/>
    <property type="evidence" value="ECO:0007669"/>
    <property type="project" value="InterPro"/>
</dbReference>
<reference evidence="12" key="1">
    <citation type="submission" date="2020-06" db="EMBL/GenBank/DDBJ databases">
        <title>WGS assembly of Ceratodon purpureus strain R40.</title>
        <authorList>
            <person name="Carey S.B."/>
            <person name="Jenkins J."/>
            <person name="Shu S."/>
            <person name="Lovell J.T."/>
            <person name="Sreedasyam A."/>
            <person name="Maumus F."/>
            <person name="Tiley G.P."/>
            <person name="Fernandez-Pozo N."/>
            <person name="Barry K."/>
            <person name="Chen C."/>
            <person name="Wang M."/>
            <person name="Lipzen A."/>
            <person name="Daum C."/>
            <person name="Saski C.A."/>
            <person name="Payton A.C."/>
            <person name="Mcbreen J.C."/>
            <person name="Conrad R.E."/>
            <person name="Kollar L.M."/>
            <person name="Olsson S."/>
            <person name="Huttunen S."/>
            <person name="Landis J.B."/>
            <person name="Wickett N.J."/>
            <person name="Johnson M.G."/>
            <person name="Rensing S.A."/>
            <person name="Grimwood J."/>
            <person name="Schmutz J."/>
            <person name="Mcdaniel S.F."/>
        </authorList>
    </citation>
    <scope>NUCLEOTIDE SEQUENCE</scope>
    <source>
        <strain evidence="12">R40</strain>
    </source>
</reference>
<dbReference type="GO" id="GO:0006508">
    <property type="term" value="P:proteolysis"/>
    <property type="evidence" value="ECO:0007669"/>
    <property type="project" value="UniProtKB-KW"/>
</dbReference>
<evidence type="ECO:0000256" key="1">
    <source>
        <dbReference type="ARBA" id="ARBA00001947"/>
    </source>
</evidence>
<dbReference type="SUPFAM" id="SSF63411">
    <property type="entry name" value="LuxS/MPP-like metallohydrolase"/>
    <property type="match status" value="2"/>
</dbReference>
<evidence type="ECO:0000259" key="11">
    <source>
        <dbReference type="Pfam" id="PF05193"/>
    </source>
</evidence>
<keyword evidence="3" id="KW-0645">Protease</keyword>
<dbReference type="InterPro" id="IPR007863">
    <property type="entry name" value="Peptidase_M16_C"/>
</dbReference>
<keyword evidence="13" id="KW-1185">Reference proteome</keyword>
<dbReference type="Pfam" id="PF05193">
    <property type="entry name" value="Peptidase_M16_C"/>
    <property type="match status" value="1"/>
</dbReference>
<evidence type="ECO:0000256" key="3">
    <source>
        <dbReference type="ARBA" id="ARBA00022670"/>
    </source>
</evidence>
<accession>A0A8T0GUQ2</accession>
<comment type="cofactor">
    <cofactor evidence="1">
        <name>Zn(2+)</name>
        <dbReference type="ChEBI" id="CHEBI:29105"/>
    </cofactor>
</comment>
<dbReference type="PANTHER" id="PTHR43690">
    <property type="entry name" value="NARDILYSIN"/>
    <property type="match status" value="1"/>
</dbReference>
<evidence type="ECO:0000313" key="12">
    <source>
        <dbReference type="EMBL" id="KAG0561864.1"/>
    </source>
</evidence>
<dbReference type="FunFam" id="3.30.830.10:FF:000012">
    <property type="entry name" value="Protease 3"/>
    <property type="match status" value="1"/>
</dbReference>
<evidence type="ECO:0000256" key="8">
    <source>
        <dbReference type="RuleBase" id="RU004447"/>
    </source>
</evidence>
<evidence type="ECO:0000256" key="9">
    <source>
        <dbReference type="SAM" id="MobiDB-lite"/>
    </source>
</evidence>
<dbReference type="InterPro" id="IPR001431">
    <property type="entry name" value="Pept_M16_Zn_BS"/>
</dbReference>
<keyword evidence="5" id="KW-0378">Hydrolase</keyword>
<evidence type="ECO:0000259" key="10">
    <source>
        <dbReference type="Pfam" id="PF00675"/>
    </source>
</evidence>
<proteinExistence type="inferred from homology"/>